<evidence type="ECO:0000313" key="2">
    <source>
        <dbReference type="Proteomes" id="UP001303160"/>
    </source>
</evidence>
<dbReference type="Proteomes" id="UP001303160">
    <property type="component" value="Unassembled WGS sequence"/>
</dbReference>
<name>A0AAN7AVK6_9PEZI</name>
<sequence length="235" mass="25890">MKRENKGPNGESFKDAFSRLFGRCVMGGGGGWTVYEDKVTPPVLPFNYFAFLARPPSSAHDYFSEETMAIGKACSVLVNRFFICIDWPELKVFGWIFPPLPPGPYRSGPPNIDWLNVPTRALSNMRVQPRAHDCPSNPITLGGYQTERVVIFYPIVLRGHHVPIWFMATFDLPTATVAKEVVGIHFGAGGVGHDSIKGHLVEVKLEATSREESSGGRVFLLAMALLEEEALGLGL</sequence>
<accession>A0AAN7AVK6</accession>
<gene>
    <name evidence="1" type="ORF">QBC40DRAFT_348428</name>
</gene>
<reference evidence="1" key="2">
    <citation type="submission" date="2023-05" db="EMBL/GenBank/DDBJ databases">
        <authorList>
            <consortium name="Lawrence Berkeley National Laboratory"/>
            <person name="Steindorff A."/>
            <person name="Hensen N."/>
            <person name="Bonometti L."/>
            <person name="Westerberg I."/>
            <person name="Brannstrom I.O."/>
            <person name="Guillou S."/>
            <person name="Cros-Aarteil S."/>
            <person name="Calhoun S."/>
            <person name="Haridas S."/>
            <person name="Kuo A."/>
            <person name="Mondo S."/>
            <person name="Pangilinan J."/>
            <person name="Riley R."/>
            <person name="Labutti K."/>
            <person name="Andreopoulos B."/>
            <person name="Lipzen A."/>
            <person name="Chen C."/>
            <person name="Yanf M."/>
            <person name="Daum C."/>
            <person name="Ng V."/>
            <person name="Clum A."/>
            <person name="Ohm R."/>
            <person name="Martin F."/>
            <person name="Silar P."/>
            <person name="Natvig D."/>
            <person name="Lalanne C."/>
            <person name="Gautier V."/>
            <person name="Ament-Velasquez S.L."/>
            <person name="Kruys A."/>
            <person name="Hutchinson M.I."/>
            <person name="Powell A.J."/>
            <person name="Barry K."/>
            <person name="Miller A.N."/>
            <person name="Grigoriev I.V."/>
            <person name="Debuchy R."/>
            <person name="Gladieux P."/>
            <person name="Thoren M.H."/>
            <person name="Johannesson H."/>
        </authorList>
    </citation>
    <scope>NUCLEOTIDE SEQUENCE</scope>
    <source>
        <strain evidence="1">CBS 315.58</strain>
    </source>
</reference>
<proteinExistence type="predicted"/>
<keyword evidence="2" id="KW-1185">Reference proteome</keyword>
<dbReference type="AlphaFoldDB" id="A0AAN7AVK6"/>
<organism evidence="1 2">
    <name type="scientific">Triangularia verruculosa</name>
    <dbReference type="NCBI Taxonomy" id="2587418"/>
    <lineage>
        <taxon>Eukaryota</taxon>
        <taxon>Fungi</taxon>
        <taxon>Dikarya</taxon>
        <taxon>Ascomycota</taxon>
        <taxon>Pezizomycotina</taxon>
        <taxon>Sordariomycetes</taxon>
        <taxon>Sordariomycetidae</taxon>
        <taxon>Sordariales</taxon>
        <taxon>Podosporaceae</taxon>
        <taxon>Triangularia</taxon>
    </lineage>
</organism>
<evidence type="ECO:0000313" key="1">
    <source>
        <dbReference type="EMBL" id="KAK4200694.1"/>
    </source>
</evidence>
<protein>
    <submittedName>
        <fullName evidence="1">Uncharacterized protein</fullName>
    </submittedName>
</protein>
<dbReference type="EMBL" id="MU863916">
    <property type="protein sequence ID" value="KAK4200694.1"/>
    <property type="molecule type" value="Genomic_DNA"/>
</dbReference>
<reference evidence="1" key="1">
    <citation type="journal article" date="2023" name="Mol. Phylogenet. Evol.">
        <title>Genome-scale phylogeny and comparative genomics of the fungal order Sordariales.</title>
        <authorList>
            <person name="Hensen N."/>
            <person name="Bonometti L."/>
            <person name="Westerberg I."/>
            <person name="Brannstrom I.O."/>
            <person name="Guillou S."/>
            <person name="Cros-Aarteil S."/>
            <person name="Calhoun S."/>
            <person name="Haridas S."/>
            <person name="Kuo A."/>
            <person name="Mondo S."/>
            <person name="Pangilinan J."/>
            <person name="Riley R."/>
            <person name="LaButti K."/>
            <person name="Andreopoulos B."/>
            <person name="Lipzen A."/>
            <person name="Chen C."/>
            <person name="Yan M."/>
            <person name="Daum C."/>
            <person name="Ng V."/>
            <person name="Clum A."/>
            <person name="Steindorff A."/>
            <person name="Ohm R.A."/>
            <person name="Martin F."/>
            <person name="Silar P."/>
            <person name="Natvig D.O."/>
            <person name="Lalanne C."/>
            <person name="Gautier V."/>
            <person name="Ament-Velasquez S.L."/>
            <person name="Kruys A."/>
            <person name="Hutchinson M.I."/>
            <person name="Powell A.J."/>
            <person name="Barry K."/>
            <person name="Miller A.N."/>
            <person name="Grigoriev I.V."/>
            <person name="Debuchy R."/>
            <person name="Gladieux P."/>
            <person name="Hiltunen Thoren M."/>
            <person name="Johannesson H."/>
        </authorList>
    </citation>
    <scope>NUCLEOTIDE SEQUENCE</scope>
    <source>
        <strain evidence="1">CBS 315.58</strain>
    </source>
</reference>
<comment type="caution">
    <text evidence="1">The sequence shown here is derived from an EMBL/GenBank/DDBJ whole genome shotgun (WGS) entry which is preliminary data.</text>
</comment>